<dbReference type="EMBL" id="JAGTXO010000008">
    <property type="protein sequence ID" value="KAG8466373.1"/>
    <property type="molecule type" value="Genomic_DNA"/>
</dbReference>
<organism evidence="3 4">
    <name type="scientific">Diacronema lutheri</name>
    <name type="common">Unicellular marine alga</name>
    <name type="synonym">Monochrysis lutheri</name>
    <dbReference type="NCBI Taxonomy" id="2081491"/>
    <lineage>
        <taxon>Eukaryota</taxon>
        <taxon>Haptista</taxon>
        <taxon>Haptophyta</taxon>
        <taxon>Pavlovophyceae</taxon>
        <taxon>Pavlovales</taxon>
        <taxon>Pavlovaceae</taxon>
        <taxon>Diacronema</taxon>
    </lineage>
</organism>
<feature type="region of interest" description="Disordered" evidence="2">
    <location>
        <begin position="328"/>
        <end position="368"/>
    </location>
</feature>
<dbReference type="Proteomes" id="UP000751190">
    <property type="component" value="Unassembled WGS sequence"/>
</dbReference>
<feature type="region of interest" description="Disordered" evidence="2">
    <location>
        <begin position="158"/>
        <end position="233"/>
    </location>
</feature>
<feature type="compositionally biased region" description="Low complexity" evidence="2">
    <location>
        <begin position="352"/>
        <end position="366"/>
    </location>
</feature>
<feature type="compositionally biased region" description="Basic and acidic residues" evidence="2">
    <location>
        <begin position="328"/>
        <end position="339"/>
    </location>
</feature>
<evidence type="ECO:0000313" key="4">
    <source>
        <dbReference type="Proteomes" id="UP000751190"/>
    </source>
</evidence>
<keyword evidence="1" id="KW-0175">Coiled coil</keyword>
<gene>
    <name evidence="3" type="ORF">KFE25_002129</name>
</gene>
<feature type="coiled-coil region" evidence="1">
    <location>
        <begin position="249"/>
        <end position="326"/>
    </location>
</feature>
<dbReference type="OrthoDB" id="10683890at2759"/>
<reference evidence="3" key="1">
    <citation type="submission" date="2021-05" db="EMBL/GenBank/DDBJ databases">
        <title>The genome of the haptophyte Pavlova lutheri (Diacronema luteri, Pavlovales) - a model for lipid biosynthesis in eukaryotic algae.</title>
        <authorList>
            <person name="Hulatt C.J."/>
            <person name="Posewitz M.C."/>
        </authorList>
    </citation>
    <scope>NUCLEOTIDE SEQUENCE</scope>
    <source>
        <strain evidence="3">NIVA-4/92</strain>
    </source>
</reference>
<feature type="compositionally biased region" description="Basic and acidic residues" evidence="2">
    <location>
        <begin position="187"/>
        <end position="204"/>
    </location>
</feature>
<evidence type="ECO:0000313" key="3">
    <source>
        <dbReference type="EMBL" id="KAG8466373.1"/>
    </source>
</evidence>
<sequence>MDELVDEIRAELAAARAECAAAQCAEETLRTKHGVGCLDEAAVSELRAEHARELAAARAEGKVAQDAMHEMRVRHDALGRTLKQLQAEHRVLVEDHQRLTLVVEAQARAHAEEEARAETDLRAQLDRALRLATPLGAGGGSPTARLREEIRLTAHELDAKTSADAHHARERDRSAVGAPYGRAGAPEWERERRRSSRAHGDRAVSARGSTAASAPASSQPHLPPCPPPRAPTDLADRLRALEGAAGADSAAAAAAAQQLREEAVTLRRELEKREREAAARESEASRALAELRGSLAASEARRMTAIAEADKQATILRHQLGAAREQLAADRRDGRDARLAHPSPTTYATANASPRAHAPGARARAGTMGGGEHEAELAQLVLQVSERMASKGIAMRDDDGGGGGDDDGGAGGGGGGDDARLAAQLAALAARRASTGAVTRPMLPARAPLFANGLASGRELHARLTQLDPTHSTLVQLKDNVRAHANRPRRPPADVAVRAGADPAAGNRRKTIATLRTRLDRARASAA</sequence>
<comment type="caution">
    <text evidence="3">The sequence shown here is derived from an EMBL/GenBank/DDBJ whole genome shotgun (WGS) entry which is preliminary data.</text>
</comment>
<keyword evidence="4" id="KW-1185">Reference proteome</keyword>
<proteinExistence type="predicted"/>
<dbReference type="AlphaFoldDB" id="A0A8J6CG60"/>
<evidence type="ECO:0000256" key="2">
    <source>
        <dbReference type="SAM" id="MobiDB-lite"/>
    </source>
</evidence>
<feature type="region of interest" description="Disordered" evidence="2">
    <location>
        <begin position="393"/>
        <end position="416"/>
    </location>
</feature>
<accession>A0A8J6CG60</accession>
<feature type="compositionally biased region" description="Pro residues" evidence="2">
    <location>
        <begin position="221"/>
        <end position="230"/>
    </location>
</feature>
<name>A0A8J6CG60_DIALT</name>
<feature type="compositionally biased region" description="Low complexity" evidence="2">
    <location>
        <begin position="205"/>
        <end position="220"/>
    </location>
</feature>
<feature type="compositionally biased region" description="Basic and acidic residues" evidence="2">
    <location>
        <begin position="158"/>
        <end position="174"/>
    </location>
</feature>
<evidence type="ECO:0000256" key="1">
    <source>
        <dbReference type="SAM" id="Coils"/>
    </source>
</evidence>
<protein>
    <submittedName>
        <fullName evidence="3">Uncharacterized protein</fullName>
    </submittedName>
</protein>